<dbReference type="Proteomes" id="UP000335415">
    <property type="component" value="Unassembled WGS sequence"/>
</dbReference>
<dbReference type="OrthoDB" id="6053337at2"/>
<dbReference type="EMBL" id="VYKJ01000007">
    <property type="protein sequence ID" value="KAA8999062.1"/>
    <property type="molecule type" value="Genomic_DNA"/>
</dbReference>
<comment type="caution">
    <text evidence="2">The sequence shown here is derived from an EMBL/GenBank/DDBJ whole genome shotgun (WGS) entry which is preliminary data.</text>
</comment>
<dbReference type="GO" id="GO:0005737">
    <property type="term" value="C:cytoplasm"/>
    <property type="evidence" value="ECO:0007669"/>
    <property type="project" value="InterPro"/>
</dbReference>
<gene>
    <name evidence="2" type="ORF">FJU30_15440</name>
</gene>
<evidence type="ECO:0000259" key="1">
    <source>
        <dbReference type="Pfam" id="PF08845"/>
    </source>
</evidence>
<evidence type="ECO:0000313" key="2">
    <source>
        <dbReference type="EMBL" id="KAA8999062.1"/>
    </source>
</evidence>
<name>A0A5J5FY64_9GAMM</name>
<feature type="domain" description="Toxin SymE-like" evidence="1">
    <location>
        <begin position="19"/>
        <end position="69"/>
    </location>
</feature>
<dbReference type="InterPro" id="IPR014944">
    <property type="entry name" value="Toxin_SymE-like"/>
</dbReference>
<dbReference type="Pfam" id="PF08845">
    <property type="entry name" value="SymE_toxin"/>
    <property type="match status" value="1"/>
</dbReference>
<dbReference type="GO" id="GO:0016070">
    <property type="term" value="P:RNA metabolic process"/>
    <property type="evidence" value="ECO:0007669"/>
    <property type="project" value="InterPro"/>
</dbReference>
<dbReference type="GO" id="GO:0003723">
    <property type="term" value="F:RNA binding"/>
    <property type="evidence" value="ECO:0007669"/>
    <property type="project" value="InterPro"/>
</dbReference>
<sequence length="74" mass="8183">MAETHSKSDGALNKADKTERYYIVGYAPQNSRPNPSSAINLKGRWLEASGFMTGMPITVTVERGRIVIETEINL</sequence>
<organism evidence="2 3">
    <name type="scientific">Affinibrenneria salicis</name>
    <dbReference type="NCBI Taxonomy" id="2590031"/>
    <lineage>
        <taxon>Bacteria</taxon>
        <taxon>Pseudomonadati</taxon>
        <taxon>Pseudomonadota</taxon>
        <taxon>Gammaproteobacteria</taxon>
        <taxon>Enterobacterales</taxon>
        <taxon>Pectobacteriaceae</taxon>
        <taxon>Affinibrenneria</taxon>
    </lineage>
</organism>
<dbReference type="GO" id="GO:0016788">
    <property type="term" value="F:hydrolase activity, acting on ester bonds"/>
    <property type="evidence" value="ECO:0007669"/>
    <property type="project" value="InterPro"/>
</dbReference>
<dbReference type="RefSeq" id="WP_150435860.1">
    <property type="nucleotide sequence ID" value="NZ_VYKJ01000007.1"/>
</dbReference>
<evidence type="ECO:0000313" key="3">
    <source>
        <dbReference type="Proteomes" id="UP000335415"/>
    </source>
</evidence>
<protein>
    <submittedName>
        <fullName evidence="2">Type I toxin-antitoxin system SymE family toxin</fullName>
    </submittedName>
</protein>
<reference evidence="2 3" key="1">
    <citation type="submission" date="2019-09" db="EMBL/GenBank/DDBJ databases">
        <authorList>
            <person name="Li Y."/>
        </authorList>
    </citation>
    <scope>NUCLEOTIDE SEQUENCE [LARGE SCALE GENOMIC DNA]</scope>
    <source>
        <strain evidence="2 3">L3-3HA</strain>
    </source>
</reference>
<proteinExistence type="predicted"/>
<accession>A0A5J5FY64</accession>
<keyword evidence="3" id="KW-1185">Reference proteome</keyword>
<dbReference type="AlphaFoldDB" id="A0A5J5FY64"/>